<dbReference type="EMBL" id="LT630003">
    <property type="protein sequence ID" value="SET79502.1"/>
    <property type="molecule type" value="Genomic_DNA"/>
</dbReference>
<feature type="compositionally biased region" description="Basic and acidic residues" evidence="1">
    <location>
        <begin position="88"/>
        <end position="104"/>
    </location>
</feature>
<evidence type="ECO:0000256" key="1">
    <source>
        <dbReference type="SAM" id="MobiDB-lite"/>
    </source>
</evidence>
<keyword evidence="2" id="KW-0472">Membrane</keyword>
<proteinExistence type="predicted"/>
<protein>
    <submittedName>
        <fullName evidence="3">Uncharacterized protein</fullName>
    </submittedName>
</protein>
<dbReference type="Proteomes" id="UP000198970">
    <property type="component" value="Chromosome I"/>
</dbReference>
<sequence length="104" mass="12279">MSKIQTKKTLFPKINEQYQLHLKQLEKKKFHFKVRLILTVILPVFIFVVFIKAANTFIRIKIRNLFSKPVHKCISEKQEVPVPIQGEPVKKETIQPQRVSDEPK</sequence>
<keyword evidence="2" id="KW-1133">Transmembrane helix</keyword>
<keyword evidence="2" id="KW-0812">Transmembrane</keyword>
<feature type="transmembrane region" description="Helical" evidence="2">
    <location>
        <begin position="36"/>
        <end position="58"/>
    </location>
</feature>
<reference evidence="3 4" key="1">
    <citation type="submission" date="2016-10" db="EMBL/GenBank/DDBJ databases">
        <authorList>
            <person name="Varghese N."/>
            <person name="Submissions S."/>
        </authorList>
    </citation>
    <scope>NUCLEOTIDE SEQUENCE [LARGE SCALE GENOMIC DNA]</scope>
    <source>
        <strain evidence="3 4">ATCC 19403</strain>
    </source>
</reference>
<evidence type="ECO:0000313" key="3">
    <source>
        <dbReference type="EMBL" id="SET79502.1"/>
    </source>
</evidence>
<keyword evidence="4" id="KW-1185">Reference proteome</keyword>
<feature type="region of interest" description="Disordered" evidence="1">
    <location>
        <begin position="85"/>
        <end position="104"/>
    </location>
</feature>
<evidence type="ECO:0000313" key="4">
    <source>
        <dbReference type="Proteomes" id="UP000198970"/>
    </source>
</evidence>
<gene>
    <name evidence="3" type="ORF">SAMN02745906_1969</name>
</gene>
<evidence type="ECO:0000256" key="2">
    <source>
        <dbReference type="SAM" id="Phobius"/>
    </source>
</evidence>
<accession>A0ABY1C8I6</accession>
<name>A0ABY1C8I6_9FIRM</name>
<organism evidence="3 4">
    <name type="scientific">Lacrimispora sphenoides JCM 1415</name>
    <dbReference type="NCBI Taxonomy" id="1297793"/>
    <lineage>
        <taxon>Bacteria</taxon>
        <taxon>Bacillati</taxon>
        <taxon>Bacillota</taxon>
        <taxon>Clostridia</taxon>
        <taxon>Lachnospirales</taxon>
        <taxon>Lachnospiraceae</taxon>
        <taxon>Lacrimispora</taxon>
    </lineage>
</organism>